<comment type="caution">
    <text evidence="1">The sequence shown here is derived from an EMBL/GenBank/DDBJ whole genome shotgun (WGS) entry which is preliminary data.</text>
</comment>
<protein>
    <recommendedName>
        <fullName evidence="3">Polyketide cyclase / dehydrase and lipid transport</fullName>
    </recommendedName>
</protein>
<sequence length="171" mass="18644">MIPGTVWGATEAECEAPLPCDERQPGGFQADRAIGIDAPPALVYAWLCQLRVAPYSYDLLDNFGKRSPHVRDPKLTELEVGQRFMSQFELVSFVLGRHITLIAGNVCVTYAVRPDGTGTRLVVRIRFGGPKLLAVAMAIGDVLMMRKQLLTLKELAEAEHRTGSAAAPGRP</sequence>
<accession>A0ABS0CDF0</accession>
<proteinExistence type="predicted"/>
<organism evidence="1 2">
    <name type="scientific">Nocardia abscessus</name>
    <dbReference type="NCBI Taxonomy" id="120957"/>
    <lineage>
        <taxon>Bacteria</taxon>
        <taxon>Bacillati</taxon>
        <taxon>Actinomycetota</taxon>
        <taxon>Actinomycetes</taxon>
        <taxon>Mycobacteriales</taxon>
        <taxon>Nocardiaceae</taxon>
        <taxon>Nocardia</taxon>
    </lineage>
</organism>
<dbReference type="SUPFAM" id="SSF55961">
    <property type="entry name" value="Bet v1-like"/>
    <property type="match status" value="1"/>
</dbReference>
<evidence type="ECO:0008006" key="3">
    <source>
        <dbReference type="Google" id="ProtNLM"/>
    </source>
</evidence>
<reference evidence="1 2" key="1">
    <citation type="submission" date="2020-10" db="EMBL/GenBank/DDBJ databases">
        <title>Identification of Nocardia species via Next-generation sequencing and recognition of intraspecies genetic diversity.</title>
        <authorList>
            <person name="Li P."/>
            <person name="Li P."/>
            <person name="Lu B."/>
        </authorList>
    </citation>
    <scope>NUCLEOTIDE SEQUENCE [LARGE SCALE GENOMIC DNA]</scope>
    <source>
        <strain evidence="1 2">N-11</strain>
    </source>
</reference>
<evidence type="ECO:0000313" key="2">
    <source>
        <dbReference type="Proteomes" id="UP000807309"/>
    </source>
</evidence>
<dbReference type="InterPro" id="IPR023393">
    <property type="entry name" value="START-like_dom_sf"/>
</dbReference>
<keyword evidence="2" id="KW-1185">Reference proteome</keyword>
<name>A0ABS0CDF0_9NOCA</name>
<evidence type="ECO:0000313" key="1">
    <source>
        <dbReference type="EMBL" id="MBF6228383.1"/>
    </source>
</evidence>
<dbReference type="EMBL" id="JADLRE010000021">
    <property type="protein sequence ID" value="MBF6228383.1"/>
    <property type="molecule type" value="Genomic_DNA"/>
</dbReference>
<dbReference type="Gene3D" id="3.30.530.20">
    <property type="match status" value="1"/>
</dbReference>
<gene>
    <name evidence="1" type="ORF">IU470_25140</name>
</gene>
<dbReference type="Proteomes" id="UP000807309">
    <property type="component" value="Unassembled WGS sequence"/>
</dbReference>
<dbReference type="RefSeq" id="WP_195035284.1">
    <property type="nucleotide sequence ID" value="NZ_JADLRE010000021.1"/>
</dbReference>